<keyword evidence="2" id="KW-1185">Reference proteome</keyword>
<protein>
    <submittedName>
        <fullName evidence="1">Uncharacterized protein</fullName>
    </submittedName>
</protein>
<reference evidence="1 2" key="1">
    <citation type="submission" date="2019-02" db="EMBL/GenBank/DDBJ databases">
        <title>Genome sequencing of the rare red list fungi Dentipellis fragilis.</title>
        <authorList>
            <person name="Buettner E."/>
            <person name="Kellner H."/>
        </authorList>
    </citation>
    <scope>NUCLEOTIDE SEQUENCE [LARGE SCALE GENOMIC DNA]</scope>
    <source>
        <strain evidence="1 2">DSM 105465</strain>
    </source>
</reference>
<organism evidence="1 2">
    <name type="scientific">Dentipellis fragilis</name>
    <dbReference type="NCBI Taxonomy" id="205917"/>
    <lineage>
        <taxon>Eukaryota</taxon>
        <taxon>Fungi</taxon>
        <taxon>Dikarya</taxon>
        <taxon>Basidiomycota</taxon>
        <taxon>Agaricomycotina</taxon>
        <taxon>Agaricomycetes</taxon>
        <taxon>Russulales</taxon>
        <taxon>Hericiaceae</taxon>
        <taxon>Dentipellis</taxon>
    </lineage>
</organism>
<evidence type="ECO:0000313" key="1">
    <source>
        <dbReference type="EMBL" id="TFY71112.1"/>
    </source>
</evidence>
<dbReference type="AlphaFoldDB" id="A0A4Y9Z986"/>
<gene>
    <name evidence="1" type="ORF">EVG20_g1900</name>
</gene>
<proteinExistence type="predicted"/>
<sequence length="159" mass="17965">MDTFLTVLKQAPAGYKHYGSSGMFAVYLAYLIKYRIRSQETLLENGELKPEVEELLWSVKEENRPLLNEYVDGPPRASWAKRDDGKQTAQVRPICTTLQDNSASATTPKTREFHTSARAMQGLQAGYNIRPHSWQRSPSSLLLSRRLSVAANGLRKLLL</sequence>
<accession>A0A4Y9Z986</accession>
<dbReference type="EMBL" id="SEOQ01000066">
    <property type="protein sequence ID" value="TFY71112.1"/>
    <property type="molecule type" value="Genomic_DNA"/>
</dbReference>
<dbReference type="Proteomes" id="UP000298327">
    <property type="component" value="Unassembled WGS sequence"/>
</dbReference>
<comment type="caution">
    <text evidence="1">The sequence shown here is derived from an EMBL/GenBank/DDBJ whole genome shotgun (WGS) entry which is preliminary data.</text>
</comment>
<dbReference type="OrthoDB" id="2730545at2759"/>
<evidence type="ECO:0000313" key="2">
    <source>
        <dbReference type="Proteomes" id="UP000298327"/>
    </source>
</evidence>
<name>A0A4Y9Z986_9AGAM</name>